<protein>
    <submittedName>
        <fullName evidence="2">LLM class F420-dependent oxidoreductase</fullName>
    </submittedName>
</protein>
<dbReference type="CDD" id="cd01097">
    <property type="entry name" value="Tetrahydromethanopterin_reductase"/>
    <property type="match status" value="1"/>
</dbReference>
<evidence type="ECO:0000313" key="2">
    <source>
        <dbReference type="EMBL" id="QES27805.1"/>
    </source>
</evidence>
<dbReference type="InterPro" id="IPR011251">
    <property type="entry name" value="Luciferase-like_dom"/>
</dbReference>
<dbReference type="Pfam" id="PF00296">
    <property type="entry name" value="Bac_luciferase"/>
    <property type="match status" value="1"/>
</dbReference>
<dbReference type="GO" id="GO:0016705">
    <property type="term" value="F:oxidoreductase activity, acting on paired donors, with incorporation or reduction of molecular oxygen"/>
    <property type="evidence" value="ECO:0007669"/>
    <property type="project" value="InterPro"/>
</dbReference>
<dbReference type="PANTHER" id="PTHR30011">
    <property type="entry name" value="ALKANESULFONATE MONOOXYGENASE-RELATED"/>
    <property type="match status" value="1"/>
</dbReference>
<feature type="domain" description="Luciferase-like" evidence="1">
    <location>
        <begin position="17"/>
        <end position="244"/>
    </location>
</feature>
<dbReference type="Gene3D" id="3.20.20.30">
    <property type="entry name" value="Luciferase-like domain"/>
    <property type="match status" value="1"/>
</dbReference>
<dbReference type="OrthoDB" id="3206024at2"/>
<organism evidence="2 3">
    <name type="scientific">Streptomyces venezuelae</name>
    <dbReference type="NCBI Taxonomy" id="54571"/>
    <lineage>
        <taxon>Bacteria</taxon>
        <taxon>Bacillati</taxon>
        <taxon>Actinomycetota</taxon>
        <taxon>Actinomycetes</taxon>
        <taxon>Kitasatosporales</taxon>
        <taxon>Streptomycetaceae</taxon>
        <taxon>Streptomyces</taxon>
    </lineage>
</organism>
<dbReference type="PANTHER" id="PTHR30011:SF32">
    <property type="entry name" value="CONSERVED PROTEIN"/>
    <property type="match status" value="1"/>
</dbReference>
<dbReference type="EMBL" id="CP029193">
    <property type="protein sequence ID" value="QES27805.1"/>
    <property type="molecule type" value="Genomic_DNA"/>
</dbReference>
<dbReference type="Proteomes" id="UP000323046">
    <property type="component" value="Chromosome"/>
</dbReference>
<reference evidence="2 3" key="1">
    <citation type="submission" date="2018-05" db="EMBL/GenBank/DDBJ databases">
        <title>Streptomyces venezuelae.</title>
        <authorList>
            <person name="Kim W."/>
            <person name="Lee N."/>
            <person name="Cho B.-K."/>
        </authorList>
    </citation>
    <scope>NUCLEOTIDE SEQUENCE [LARGE SCALE GENOMIC DNA]</scope>
    <source>
        <strain evidence="2 3">ATCC 14583</strain>
    </source>
</reference>
<accession>A0A5P2BBB6</accession>
<name>A0A5P2BBB6_STRVZ</name>
<keyword evidence="3" id="KW-1185">Reference proteome</keyword>
<evidence type="ECO:0000259" key="1">
    <source>
        <dbReference type="Pfam" id="PF00296"/>
    </source>
</evidence>
<dbReference type="AlphaFoldDB" id="A0A5P2BBB6"/>
<dbReference type="RefSeq" id="WP_150169069.1">
    <property type="nucleotide sequence ID" value="NZ_CP029193.1"/>
</dbReference>
<dbReference type="NCBIfam" id="TIGR03619">
    <property type="entry name" value="F420_Rv2161c"/>
    <property type="match status" value="1"/>
</dbReference>
<evidence type="ECO:0000313" key="3">
    <source>
        <dbReference type="Proteomes" id="UP000323046"/>
    </source>
</evidence>
<sequence length="287" mass="30839">MRISATLYMTDETITPVRLAKELELRGFAGLYLPEHTHIPVPRETPYPGGDLPPECARMLNPFIALAQAAAVTGRITLGTNIALVAQHDPIDLAKQIATLDHLSGGRVTLGIGFGWNREEAEDHGVPWPRRREVVRERMAVMRALWADRPKAYEGEFGGVRASEVHPKPARAPRKRPAKGPLFGPRTLIGGAAGPGLFAHVAEYADGWMPVGGSGLREALPVLRSAWADAGRGARDLYVAVTAVAPVPGKLAYYEELGVDEVIVQLPPAGEVAVCAALDGLGRYVMP</sequence>
<dbReference type="InterPro" id="IPR019921">
    <property type="entry name" value="Lucif-like_OxRdtase_Rv2161c"/>
</dbReference>
<proteinExistence type="predicted"/>
<gene>
    <name evidence="2" type="ORF">DEJ47_16380</name>
</gene>
<dbReference type="InterPro" id="IPR036661">
    <property type="entry name" value="Luciferase-like_sf"/>
</dbReference>
<dbReference type="InterPro" id="IPR051260">
    <property type="entry name" value="Diverse_substr_monoxygenases"/>
</dbReference>
<dbReference type="SUPFAM" id="SSF51679">
    <property type="entry name" value="Bacterial luciferase-like"/>
    <property type="match status" value="1"/>
</dbReference>